<evidence type="ECO:0000259" key="3">
    <source>
        <dbReference type="Pfam" id="PF20777"/>
    </source>
</evidence>
<dbReference type="InterPro" id="IPR032741">
    <property type="entry name" value="Sls1_KH-1"/>
</dbReference>
<evidence type="ECO:0000259" key="4">
    <source>
        <dbReference type="Pfam" id="PF20778"/>
    </source>
</evidence>
<dbReference type="Proteomes" id="UP000005222">
    <property type="component" value="Chromosome G"/>
</dbReference>
<organism evidence="6 7">
    <name type="scientific">Pichia sorbitophila (strain ATCC MYA-4447 / BCRC 22081 / CBS 7064 / NBRC 10061 / NRRL Y-12695)</name>
    <name type="common">Hybrid yeast</name>
    <dbReference type="NCBI Taxonomy" id="559304"/>
    <lineage>
        <taxon>Eukaryota</taxon>
        <taxon>Fungi</taxon>
        <taxon>Dikarya</taxon>
        <taxon>Ascomycota</taxon>
        <taxon>Saccharomycotina</taxon>
        <taxon>Pichiomycetes</taxon>
        <taxon>Debaryomycetaceae</taxon>
        <taxon>Millerozyma</taxon>
    </lineage>
</organism>
<evidence type="ECO:0000259" key="1">
    <source>
        <dbReference type="Pfam" id="PF14611"/>
    </source>
</evidence>
<dbReference type="Pfam" id="PF20777">
    <property type="entry name" value="KH_SLS1_2"/>
    <property type="match status" value="1"/>
</dbReference>
<dbReference type="Proteomes" id="UP000005222">
    <property type="component" value="Chromosome H"/>
</dbReference>
<reference evidence="7" key="2">
    <citation type="journal article" date="2012" name="G3 (Bethesda)">
        <title>Pichia sorbitophila, an interspecies yeast hybrid reveals early steps of genome resolution following polyploidization.</title>
        <authorList>
            <person name="Leh Louis V."/>
            <person name="Despons L."/>
            <person name="Friedrich A."/>
            <person name="Martin T."/>
            <person name="Durrens P."/>
            <person name="Casaregola S."/>
            <person name="Neuveglise C."/>
            <person name="Fairhead C."/>
            <person name="Marck C."/>
            <person name="Cruz J.A."/>
            <person name="Straub M.L."/>
            <person name="Kugler V."/>
            <person name="Sacerdot C."/>
            <person name="Uzunov Z."/>
            <person name="Thierry A."/>
            <person name="Weiss S."/>
            <person name="Bleykasten C."/>
            <person name="De Montigny J."/>
            <person name="Jacques N."/>
            <person name="Jung P."/>
            <person name="Lemaire M."/>
            <person name="Mallet S."/>
            <person name="Morel G."/>
            <person name="Richard G.F."/>
            <person name="Sarkar A."/>
            <person name="Savel G."/>
            <person name="Schacherer J."/>
            <person name="Seret M.L."/>
            <person name="Talla E."/>
            <person name="Samson G."/>
            <person name="Jubin C."/>
            <person name="Poulain J."/>
            <person name="Vacherie B."/>
            <person name="Barbe V."/>
            <person name="Pelletier E."/>
            <person name="Sherman D.J."/>
            <person name="Westhof E."/>
            <person name="Weissenbach J."/>
            <person name="Baret P.V."/>
            <person name="Wincker P."/>
            <person name="Gaillardin C."/>
            <person name="Dujon B."/>
            <person name="Souciet J.L."/>
        </authorList>
    </citation>
    <scope>NUCLEOTIDE SEQUENCE [LARGE SCALE GENOMIC DNA]</scope>
    <source>
        <strain evidence="7">ATCC MYA-4447 / BCRC 22081 / CBS 7064 / NBRC 10061 / NRRL Y-12695</strain>
    </source>
</reference>
<dbReference type="OMA" id="CPQANAD"/>
<sequence>MYKWSQGFVRKRVAPKTNFGQFVSYPQFSSNTRFLSGQKGSTPERVNDEQEDRIALNDKNEHNIKKENILILPPSQTEDNRIKKLFNLHLGSSNETEDSSTKNGGVYLNILQETVGDIQNATGVEDTIEGLRPHDTEISVHRYEVLKQSLVKSFTRNQLKEYLQNAYKKNNTETSKKKSSNARKDKIASQIITGAWNIKVTKKISTLEDLLVSKSVKLTKPQLFLLLAQNGFLVQYLSRSGVRISFKSEAETIVFTGTEQQVTSAEIVLNHILRRSHSEIINLDAIKRLSNEENNDAYLNKVVRNSEVYFQNIGGDNYELTALNKNQIKRSKRLLLWILDYNKHRRNFLMLPTKLNDTELIPYKDDDSMNWSNREDDFFVMKNKHLTKNQKLESTINRYSQLFASNDDLDYDTSINEVKSLPHNLEHHNKLSAESLEILKDLGVSNSESNDNSYSKESPVKSSSLTDFEEISGFEVKDIEDIHKKLTDFSYRTNLSGIPRDHWNPPIITLTPGNILFASRESNDKAVIPNPPAIKDESTMYRFNSNVPLLHDKVLSLPLEGLDSSSDLQKNLGLVNDPHNYVIQMKFMPSPFCEYEGISFEEKMSYPPVEIWVELNEKSKPDLDTLRVVTVEVDNSYYVSLPGCNSDVKMSCQVSGDLLSFGESAASSENQEDHTDNIEDILNSTTRKYNHYTSQPGIIQFLKESVLDFSGKVTTSIAPTLDLTINGKQLKYNYISMSYRRQLNVLLNGSDSDRLIQFDLVEGGSLGGRKIELNMAGDLYGNIDIEMFKSLLKDSSFLLNGQ</sequence>
<dbReference type="EMBL" id="FO082052">
    <property type="protein sequence ID" value="CCE81273.1"/>
    <property type="molecule type" value="Genomic_DNA"/>
</dbReference>
<dbReference type="InterPro" id="IPR048401">
    <property type="entry name" value="SLS1_C"/>
</dbReference>
<dbReference type="eggNOG" id="ENOG502QUD1">
    <property type="taxonomic scope" value="Eukaryota"/>
</dbReference>
<gene>
    <name evidence="6" type="primary">Piso0_003625</name>
    <name evidence="5" type="ORF">GNLVRS01_PISO0G16440g</name>
    <name evidence="6" type="ORF">GNLVRS01_PISO0H16441g</name>
</gene>
<dbReference type="OrthoDB" id="5392646at2759"/>
<reference evidence="6" key="1">
    <citation type="submission" date="2011-10" db="EMBL/GenBank/DDBJ databases">
        <authorList>
            <person name="Genoscope - CEA"/>
        </authorList>
    </citation>
    <scope>NUCLEOTIDE SEQUENCE</scope>
</reference>
<evidence type="ECO:0000313" key="7">
    <source>
        <dbReference type="Proteomes" id="UP000005222"/>
    </source>
</evidence>
<dbReference type="STRING" id="559304.G8YGF6"/>
<evidence type="ECO:0000313" key="6">
    <source>
        <dbReference type="EMBL" id="CCE81273.1"/>
    </source>
</evidence>
<dbReference type="InParanoid" id="G8YGF6"/>
<feature type="domain" description="SLS1 first KH" evidence="1">
    <location>
        <begin position="209"/>
        <end position="275"/>
    </location>
</feature>
<keyword evidence="7" id="KW-1185">Reference proteome</keyword>
<dbReference type="GO" id="GO:0005743">
    <property type="term" value="C:mitochondrial inner membrane"/>
    <property type="evidence" value="ECO:0007669"/>
    <property type="project" value="InterPro"/>
</dbReference>
<dbReference type="AlphaFoldDB" id="G8YGF6"/>
<dbReference type="EMBL" id="FO082053">
    <property type="protein sequence ID" value="CCE80508.1"/>
    <property type="molecule type" value="Genomic_DNA"/>
</dbReference>
<dbReference type="InterPro" id="IPR048748">
    <property type="entry name" value="SLS1_KH2"/>
</dbReference>
<dbReference type="Pfam" id="PF20778">
    <property type="entry name" value="SLS1_C"/>
    <property type="match status" value="1"/>
</dbReference>
<evidence type="ECO:0000313" key="5">
    <source>
        <dbReference type="EMBL" id="CCE80508.1"/>
    </source>
</evidence>
<dbReference type="InterPro" id="IPR048400">
    <property type="entry name" value="SLS1_N"/>
</dbReference>
<feature type="domain" description="SLS1 N-terminal" evidence="2">
    <location>
        <begin position="122"/>
        <end position="200"/>
    </location>
</feature>
<dbReference type="FunCoup" id="G8YGF6">
    <property type="interactions" value="84"/>
</dbReference>
<dbReference type="HOGENOM" id="CLU_012168_0_0_1"/>
<name>G8YGF6_PICSO</name>
<protein>
    <submittedName>
        <fullName evidence="6">Piso0_003625 protein</fullName>
    </submittedName>
</protein>
<proteinExistence type="predicted"/>
<feature type="domain" description="SLS1 C-terminal" evidence="4">
    <location>
        <begin position="367"/>
        <end position="796"/>
    </location>
</feature>
<evidence type="ECO:0000259" key="2">
    <source>
        <dbReference type="Pfam" id="PF20776"/>
    </source>
</evidence>
<dbReference type="Pfam" id="PF14611">
    <property type="entry name" value="KH_SLS1_1"/>
    <property type="match status" value="1"/>
</dbReference>
<accession>G8YGF6</accession>
<feature type="domain" description="SLS1 second KH" evidence="3">
    <location>
        <begin position="281"/>
        <end position="337"/>
    </location>
</feature>
<dbReference type="Pfam" id="PF20776">
    <property type="entry name" value="SLS1_N"/>
    <property type="match status" value="1"/>
</dbReference>